<feature type="domain" description="Response regulatory" evidence="3">
    <location>
        <begin position="7"/>
        <end position="129"/>
    </location>
</feature>
<dbReference type="Pfam" id="PF04397">
    <property type="entry name" value="LytTR"/>
    <property type="match status" value="1"/>
</dbReference>
<dbReference type="GO" id="GO:0005829">
    <property type="term" value="C:cytosol"/>
    <property type="evidence" value="ECO:0007669"/>
    <property type="project" value="TreeGrafter"/>
</dbReference>
<protein>
    <submittedName>
        <fullName evidence="5">Alginate biosynthesis regulatory protein</fullName>
    </submittedName>
</protein>
<dbReference type="Gene3D" id="2.40.50.1020">
    <property type="entry name" value="LytTr DNA-binding domain"/>
    <property type="match status" value="1"/>
</dbReference>
<keyword evidence="2" id="KW-0597">Phosphoprotein</keyword>
<dbReference type="SMART" id="SM00448">
    <property type="entry name" value="REC"/>
    <property type="match status" value="1"/>
</dbReference>
<organism evidence="5 6">
    <name type="scientific">Oryzomicrobium terrae</name>
    <dbReference type="NCBI Taxonomy" id="1735038"/>
    <lineage>
        <taxon>Bacteria</taxon>
        <taxon>Pseudomonadati</taxon>
        <taxon>Pseudomonadota</taxon>
        <taxon>Betaproteobacteria</taxon>
        <taxon>Rhodocyclales</taxon>
        <taxon>Rhodocyclaceae</taxon>
        <taxon>Oryzomicrobium</taxon>
    </lineage>
</organism>
<sequence>MTDATLKILLVDDESLARERLRNLLSDLEPTLPTRVVGEAEDGEAALALIVGAAPENRPDVVIVDIRMPRMDGLELAQHLVRRPEESPGVIFATAFDDYALQAFEVDAVDYLVKPVRIARLAAALEKVKRRRGETGAASGSSDPATLAGLRDKLQAGGRRFLSCHERGRILLVPVESILYLRADTKYVVARTQEREFLLDESLVRLEQEFAERFVRLHRAVLLARNALTGVERARSGEGAPGDTGDALAGGEHWVALVRGLDERLPISRRQWPQVKALLREPA</sequence>
<evidence type="ECO:0000256" key="2">
    <source>
        <dbReference type="PROSITE-ProRule" id="PRU00169"/>
    </source>
</evidence>
<feature type="domain" description="HTH LytTR-type" evidence="4">
    <location>
        <begin position="162"/>
        <end position="281"/>
    </location>
</feature>
<dbReference type="SMART" id="SM00850">
    <property type="entry name" value="LytTR"/>
    <property type="match status" value="1"/>
</dbReference>
<dbReference type="GO" id="GO:0000976">
    <property type="term" value="F:transcription cis-regulatory region binding"/>
    <property type="evidence" value="ECO:0007669"/>
    <property type="project" value="TreeGrafter"/>
</dbReference>
<dbReference type="EMBL" id="CP022579">
    <property type="protein sequence ID" value="QEL64059.1"/>
    <property type="molecule type" value="Genomic_DNA"/>
</dbReference>
<dbReference type="PANTHER" id="PTHR48111:SF69">
    <property type="entry name" value="RESPONSE REGULATOR RECEIVER"/>
    <property type="match status" value="1"/>
</dbReference>
<dbReference type="GO" id="GO:0032993">
    <property type="term" value="C:protein-DNA complex"/>
    <property type="evidence" value="ECO:0007669"/>
    <property type="project" value="TreeGrafter"/>
</dbReference>
<dbReference type="KEGG" id="otr:OTERR_05830"/>
<proteinExistence type="predicted"/>
<dbReference type="GO" id="GO:0000156">
    <property type="term" value="F:phosphorelay response regulator activity"/>
    <property type="evidence" value="ECO:0007669"/>
    <property type="project" value="TreeGrafter"/>
</dbReference>
<evidence type="ECO:0000259" key="4">
    <source>
        <dbReference type="PROSITE" id="PS50930"/>
    </source>
</evidence>
<dbReference type="AlphaFoldDB" id="A0A5C1E660"/>
<dbReference type="GO" id="GO:0006355">
    <property type="term" value="P:regulation of DNA-templated transcription"/>
    <property type="evidence" value="ECO:0007669"/>
    <property type="project" value="TreeGrafter"/>
</dbReference>
<gene>
    <name evidence="5" type="primary">algR</name>
    <name evidence="5" type="ORF">OTERR_05830</name>
</gene>
<accession>A0A5C1E660</accession>
<dbReference type="InterPro" id="IPR011006">
    <property type="entry name" value="CheY-like_superfamily"/>
</dbReference>
<dbReference type="InterPro" id="IPR007492">
    <property type="entry name" value="LytTR_DNA-bd_dom"/>
</dbReference>
<dbReference type="Proteomes" id="UP000323671">
    <property type="component" value="Chromosome"/>
</dbReference>
<dbReference type="InterPro" id="IPR039420">
    <property type="entry name" value="WalR-like"/>
</dbReference>
<keyword evidence="1" id="KW-0238">DNA-binding</keyword>
<dbReference type="PANTHER" id="PTHR48111">
    <property type="entry name" value="REGULATOR OF RPOS"/>
    <property type="match status" value="1"/>
</dbReference>
<evidence type="ECO:0000256" key="1">
    <source>
        <dbReference type="ARBA" id="ARBA00023125"/>
    </source>
</evidence>
<evidence type="ECO:0000313" key="6">
    <source>
        <dbReference type="Proteomes" id="UP000323671"/>
    </source>
</evidence>
<dbReference type="PROSITE" id="PS50110">
    <property type="entry name" value="RESPONSE_REGULATORY"/>
    <property type="match status" value="1"/>
</dbReference>
<keyword evidence="6" id="KW-1185">Reference proteome</keyword>
<reference evidence="5 6" key="1">
    <citation type="submission" date="2017-07" db="EMBL/GenBank/DDBJ databases">
        <title>Complete genome sequence of Oryzomicrobium terrae TPP412.</title>
        <authorList>
            <person name="Chiu L.-W."/>
            <person name="Lo K.-J."/>
            <person name="Tsai Y.-M."/>
            <person name="Lin S.-S."/>
            <person name="Kuo C.-H."/>
            <person name="Liu C.-T."/>
        </authorList>
    </citation>
    <scope>NUCLEOTIDE SEQUENCE [LARGE SCALE GENOMIC DNA]</scope>
    <source>
        <strain evidence="5 6">TPP412</strain>
    </source>
</reference>
<dbReference type="Gene3D" id="3.40.50.2300">
    <property type="match status" value="1"/>
</dbReference>
<dbReference type="InterPro" id="IPR001789">
    <property type="entry name" value="Sig_transdc_resp-reg_receiver"/>
</dbReference>
<dbReference type="PROSITE" id="PS50930">
    <property type="entry name" value="HTH_LYTTR"/>
    <property type="match status" value="1"/>
</dbReference>
<evidence type="ECO:0000313" key="5">
    <source>
        <dbReference type="EMBL" id="QEL64059.1"/>
    </source>
</evidence>
<name>A0A5C1E660_9RHOO</name>
<dbReference type="RefSeq" id="WP_054621024.1">
    <property type="nucleotide sequence ID" value="NZ_CP022579.1"/>
</dbReference>
<evidence type="ECO:0000259" key="3">
    <source>
        <dbReference type="PROSITE" id="PS50110"/>
    </source>
</evidence>
<dbReference type="Pfam" id="PF00072">
    <property type="entry name" value="Response_reg"/>
    <property type="match status" value="1"/>
</dbReference>
<dbReference type="SUPFAM" id="SSF52172">
    <property type="entry name" value="CheY-like"/>
    <property type="match status" value="1"/>
</dbReference>
<feature type="modified residue" description="4-aspartylphosphate" evidence="2">
    <location>
        <position position="65"/>
    </location>
</feature>